<keyword evidence="2" id="KW-1185">Reference proteome</keyword>
<reference evidence="1 2" key="1">
    <citation type="submission" date="2024-07" db="EMBL/GenBank/DDBJ databases">
        <title>Whole genome sequencing of Prodigiosin pigment-producing Streptomyces salinarius isolated from rhizosphere soil of Arachis hypogaea.</title>
        <authorList>
            <person name="Vidhya A."/>
            <person name="Ramya S."/>
        </authorList>
    </citation>
    <scope>NUCLEOTIDE SEQUENCE [LARGE SCALE GENOMIC DNA]</scope>
    <source>
        <strain evidence="1 2">VRMG2420</strain>
    </source>
</reference>
<sequence>MCERGAAGALCALSAVLVAAVLTAVMTGVLTGCHGPSGGPAGTRADGERSAAGSAEVWPSGYGAVFLAVGECSSFGTVGPTEVPCDSERAAARVVAREGGRASAGPPCPATTDFVLHISERRPAADEDGDGAVPLGYACMRRLQPPHPGDPGGGGGPRTIVGDCVRDIGGGRVREAACDAEGERAPRFKVVEAVADRADCPASTRLYVRLGGAHPVGCARPL</sequence>
<accession>A0ABW8BK31</accession>
<evidence type="ECO:0000313" key="2">
    <source>
        <dbReference type="Proteomes" id="UP001614264"/>
    </source>
</evidence>
<dbReference type="EMBL" id="JBITPR010000051">
    <property type="protein sequence ID" value="MFI7874465.1"/>
    <property type="molecule type" value="Genomic_DNA"/>
</dbReference>
<organism evidence="1 2">
    <name type="scientific">Streptomyces salinarius</name>
    <dbReference type="NCBI Taxonomy" id="2762598"/>
    <lineage>
        <taxon>Bacteria</taxon>
        <taxon>Bacillati</taxon>
        <taxon>Actinomycetota</taxon>
        <taxon>Actinomycetes</taxon>
        <taxon>Kitasatosporales</taxon>
        <taxon>Streptomycetaceae</taxon>
        <taxon>Streptomyces</taxon>
    </lineage>
</organism>
<dbReference type="PROSITE" id="PS51257">
    <property type="entry name" value="PROKAR_LIPOPROTEIN"/>
    <property type="match status" value="1"/>
</dbReference>
<name>A0ABW8BK31_9ACTN</name>
<evidence type="ECO:0000313" key="1">
    <source>
        <dbReference type="EMBL" id="MFI7874465.1"/>
    </source>
</evidence>
<gene>
    <name evidence="1" type="ORF">AB4829_28205</name>
</gene>
<proteinExistence type="predicted"/>
<protein>
    <recommendedName>
        <fullName evidence="3">Lipoprotein</fullName>
    </recommendedName>
</protein>
<dbReference type="Proteomes" id="UP001614264">
    <property type="component" value="Unassembled WGS sequence"/>
</dbReference>
<comment type="caution">
    <text evidence="1">The sequence shown here is derived from an EMBL/GenBank/DDBJ whole genome shotgun (WGS) entry which is preliminary data.</text>
</comment>
<dbReference type="RefSeq" id="WP_399594386.1">
    <property type="nucleotide sequence ID" value="NZ_JBITPR010000051.1"/>
</dbReference>
<evidence type="ECO:0008006" key="3">
    <source>
        <dbReference type="Google" id="ProtNLM"/>
    </source>
</evidence>